<protein>
    <submittedName>
        <fullName evidence="2">Uncharacterized protein</fullName>
    </submittedName>
</protein>
<dbReference type="OrthoDB" id="8905747at2759"/>
<keyword evidence="3" id="KW-1185">Reference proteome</keyword>
<keyword evidence="1" id="KW-0812">Transmembrane</keyword>
<keyword evidence="1" id="KW-1133">Transmembrane helix</keyword>
<name>A0A3N0Z821_ANAGA</name>
<dbReference type="AlphaFoldDB" id="A0A3N0Z821"/>
<proteinExistence type="predicted"/>
<evidence type="ECO:0000256" key="1">
    <source>
        <dbReference type="SAM" id="Phobius"/>
    </source>
</evidence>
<accession>A0A3N0Z821</accession>
<sequence>MLIRCYVAFGKMHTSGKQSEMELRVNVSHRVLRDVTRVPVLFFSSDNGLVIEISSAMKKVKSCCQCRPRAVFRLLVNLHGTSNPYLNQEQFARTSSPTSSVIHPIGQGHQKKKWHADNQERCSQETDENIMQTQNKNMEIENKSPFRQKEQSLLRRAIRILFIWFIILGVIVIFMIAGQYVYLEGGRISRSWDLDKCMNGFVKLRFVGMYNPPI</sequence>
<organism evidence="2 3">
    <name type="scientific">Anabarilius grahami</name>
    <name type="common">Kanglang fish</name>
    <name type="synonym">Barilius grahami</name>
    <dbReference type="NCBI Taxonomy" id="495550"/>
    <lineage>
        <taxon>Eukaryota</taxon>
        <taxon>Metazoa</taxon>
        <taxon>Chordata</taxon>
        <taxon>Craniata</taxon>
        <taxon>Vertebrata</taxon>
        <taxon>Euteleostomi</taxon>
        <taxon>Actinopterygii</taxon>
        <taxon>Neopterygii</taxon>
        <taxon>Teleostei</taxon>
        <taxon>Ostariophysi</taxon>
        <taxon>Cypriniformes</taxon>
        <taxon>Xenocyprididae</taxon>
        <taxon>Xenocypridinae</taxon>
        <taxon>Xenocypridinae incertae sedis</taxon>
        <taxon>Anabarilius</taxon>
    </lineage>
</organism>
<evidence type="ECO:0000313" key="3">
    <source>
        <dbReference type="Proteomes" id="UP000281406"/>
    </source>
</evidence>
<reference evidence="2 3" key="1">
    <citation type="submission" date="2018-10" db="EMBL/GenBank/DDBJ databases">
        <title>Genome assembly for a Yunnan-Guizhou Plateau 3E fish, Anabarilius grahami (Regan), and its evolutionary and genetic applications.</title>
        <authorList>
            <person name="Jiang W."/>
        </authorList>
    </citation>
    <scope>NUCLEOTIDE SEQUENCE [LARGE SCALE GENOMIC DNA]</scope>
    <source>
        <strain evidence="2">AG-KIZ</strain>
        <tissue evidence="2">Muscle</tissue>
    </source>
</reference>
<evidence type="ECO:0000313" key="2">
    <source>
        <dbReference type="EMBL" id="ROL54599.1"/>
    </source>
</evidence>
<keyword evidence="1" id="KW-0472">Membrane</keyword>
<dbReference type="Proteomes" id="UP000281406">
    <property type="component" value="Unassembled WGS sequence"/>
</dbReference>
<gene>
    <name evidence="2" type="ORF">DPX16_11774</name>
</gene>
<comment type="caution">
    <text evidence="2">The sequence shown here is derived from an EMBL/GenBank/DDBJ whole genome shotgun (WGS) entry which is preliminary data.</text>
</comment>
<dbReference type="EMBL" id="RJVU01006614">
    <property type="protein sequence ID" value="ROL54599.1"/>
    <property type="molecule type" value="Genomic_DNA"/>
</dbReference>
<feature type="transmembrane region" description="Helical" evidence="1">
    <location>
        <begin position="157"/>
        <end position="182"/>
    </location>
</feature>